<accession>A0ACB7SAL9</accession>
<evidence type="ECO:0000313" key="2">
    <source>
        <dbReference type="Proteomes" id="UP000821845"/>
    </source>
</evidence>
<evidence type="ECO:0000313" key="1">
    <source>
        <dbReference type="EMBL" id="KAH6931996.1"/>
    </source>
</evidence>
<proteinExistence type="predicted"/>
<comment type="caution">
    <text evidence="1">The sequence shown here is derived from an EMBL/GenBank/DDBJ whole genome shotgun (WGS) entry which is preliminary data.</text>
</comment>
<dbReference type="Proteomes" id="UP000821845">
    <property type="component" value="Chromosome 4"/>
</dbReference>
<dbReference type="EMBL" id="CM023484">
    <property type="protein sequence ID" value="KAH6931996.1"/>
    <property type="molecule type" value="Genomic_DNA"/>
</dbReference>
<keyword evidence="2" id="KW-1185">Reference proteome</keyword>
<reference evidence="1" key="1">
    <citation type="submission" date="2020-05" db="EMBL/GenBank/DDBJ databases">
        <title>Large-scale comparative analyses of tick genomes elucidate their genetic diversity and vector capacities.</title>
        <authorList>
            <person name="Jia N."/>
            <person name="Wang J."/>
            <person name="Shi W."/>
            <person name="Du L."/>
            <person name="Sun Y."/>
            <person name="Zhan W."/>
            <person name="Jiang J."/>
            <person name="Wang Q."/>
            <person name="Zhang B."/>
            <person name="Ji P."/>
            <person name="Sakyi L.B."/>
            <person name="Cui X."/>
            <person name="Yuan T."/>
            <person name="Jiang B."/>
            <person name="Yang W."/>
            <person name="Lam T.T.-Y."/>
            <person name="Chang Q."/>
            <person name="Ding S."/>
            <person name="Wang X."/>
            <person name="Zhu J."/>
            <person name="Ruan X."/>
            <person name="Zhao L."/>
            <person name="Wei J."/>
            <person name="Que T."/>
            <person name="Du C."/>
            <person name="Cheng J."/>
            <person name="Dai P."/>
            <person name="Han X."/>
            <person name="Huang E."/>
            <person name="Gao Y."/>
            <person name="Liu J."/>
            <person name="Shao H."/>
            <person name="Ye R."/>
            <person name="Li L."/>
            <person name="Wei W."/>
            <person name="Wang X."/>
            <person name="Wang C."/>
            <person name="Yang T."/>
            <person name="Huo Q."/>
            <person name="Li W."/>
            <person name="Guo W."/>
            <person name="Chen H."/>
            <person name="Zhou L."/>
            <person name="Ni X."/>
            <person name="Tian J."/>
            <person name="Zhou Y."/>
            <person name="Sheng Y."/>
            <person name="Liu T."/>
            <person name="Pan Y."/>
            <person name="Xia L."/>
            <person name="Li J."/>
            <person name="Zhao F."/>
            <person name="Cao W."/>
        </authorList>
    </citation>
    <scope>NUCLEOTIDE SEQUENCE</scope>
    <source>
        <tissue evidence="1">Larvae</tissue>
    </source>
</reference>
<name>A0ACB7SAL9_HYAAI</name>
<gene>
    <name evidence="1" type="ORF">HPB50_002430</name>
</gene>
<sequence>MSILFIVVLLGVQSTFVGSLLLPFGAIASTASGILGFKISVAASMLSMFTRGFTGTFNFRAGTIIDDPSSEEPDGRSGALVPDVVTTTTEKTEIKVPISALQGILNMNEEQTQKTELLFSFLKSINDHKCVSRLICESAADASRLGKVGKATNHFFNTNVAVKTGAVSVFVAAAKTGRSRGLAGCARAFPECTADIPHILTVAGLT</sequence>
<organism evidence="1 2">
    <name type="scientific">Hyalomma asiaticum</name>
    <name type="common">Tick</name>
    <dbReference type="NCBI Taxonomy" id="266040"/>
    <lineage>
        <taxon>Eukaryota</taxon>
        <taxon>Metazoa</taxon>
        <taxon>Ecdysozoa</taxon>
        <taxon>Arthropoda</taxon>
        <taxon>Chelicerata</taxon>
        <taxon>Arachnida</taxon>
        <taxon>Acari</taxon>
        <taxon>Parasitiformes</taxon>
        <taxon>Ixodida</taxon>
        <taxon>Ixodoidea</taxon>
        <taxon>Ixodidae</taxon>
        <taxon>Hyalomminae</taxon>
        <taxon>Hyalomma</taxon>
    </lineage>
</organism>
<protein>
    <submittedName>
        <fullName evidence="1">Uncharacterized protein</fullName>
    </submittedName>
</protein>